<name>A0A6P6XV52_DERPT</name>
<dbReference type="InParanoid" id="A0A6P6XV52"/>
<dbReference type="InterPro" id="IPR012340">
    <property type="entry name" value="NA-bd_OB-fold"/>
</dbReference>
<protein>
    <submittedName>
        <fullName evidence="7">Replication protein A 32 kDa subunit-like</fullName>
    </submittedName>
</protein>
<evidence type="ECO:0000256" key="4">
    <source>
        <dbReference type="ARBA" id="ARBA00023242"/>
    </source>
</evidence>
<dbReference type="InterPro" id="IPR040260">
    <property type="entry name" value="RFA2-like"/>
</dbReference>
<sequence length="244" mass="28162">MALSSLGGDTIFVPNRISSAGNIVHVSCSQINRLTTKENGLIMFHQRIHSIITIGIVQNIQEFFRRNIYTIDDYTGTSIDVHLYKNDIEDDVGFPIPNVSVNNYIEVIGLARMNENKSFIVAFRVRMIKNPNEITKHFLNVIRESMLLEKRMNITTKTIKQPDEQKLDSIEFPDYDPNDLSQREQIVFEIIKKYGNGMFGISREDIHNHLNHMNPIDIDNSISFLLAELLIFNTIDNHTFKSYD</sequence>
<evidence type="ECO:0000313" key="7">
    <source>
        <dbReference type="RefSeq" id="XP_027197170.1"/>
    </source>
</evidence>
<dbReference type="PANTHER" id="PTHR13989:SF16">
    <property type="entry name" value="REPLICATION PROTEIN A2"/>
    <property type="match status" value="1"/>
</dbReference>
<evidence type="ECO:0000259" key="5">
    <source>
        <dbReference type="Pfam" id="PF08784"/>
    </source>
</evidence>
<keyword evidence="3" id="KW-0238">DNA-binding</keyword>
<dbReference type="FunCoup" id="A0A6P6XV52">
    <property type="interactions" value="1052"/>
</dbReference>
<dbReference type="InterPro" id="IPR036388">
    <property type="entry name" value="WH-like_DNA-bd_sf"/>
</dbReference>
<evidence type="ECO:0000256" key="3">
    <source>
        <dbReference type="ARBA" id="ARBA00023125"/>
    </source>
</evidence>
<dbReference type="GO" id="GO:0006289">
    <property type="term" value="P:nucleotide-excision repair"/>
    <property type="evidence" value="ECO:0007669"/>
    <property type="project" value="TreeGrafter"/>
</dbReference>
<dbReference type="GO" id="GO:0035861">
    <property type="term" value="C:site of double-strand break"/>
    <property type="evidence" value="ECO:0007669"/>
    <property type="project" value="TreeGrafter"/>
</dbReference>
<accession>A0A6P6XV52</accession>
<dbReference type="SUPFAM" id="SSF46785">
    <property type="entry name" value="Winged helix' DNA-binding domain"/>
    <property type="match status" value="1"/>
</dbReference>
<organism evidence="6 7">
    <name type="scientific">Dermatophagoides pteronyssinus</name>
    <name type="common">European house dust mite</name>
    <dbReference type="NCBI Taxonomy" id="6956"/>
    <lineage>
        <taxon>Eukaryota</taxon>
        <taxon>Metazoa</taxon>
        <taxon>Ecdysozoa</taxon>
        <taxon>Arthropoda</taxon>
        <taxon>Chelicerata</taxon>
        <taxon>Arachnida</taxon>
        <taxon>Acari</taxon>
        <taxon>Acariformes</taxon>
        <taxon>Sarcoptiformes</taxon>
        <taxon>Astigmata</taxon>
        <taxon>Psoroptidia</taxon>
        <taxon>Analgoidea</taxon>
        <taxon>Pyroglyphidae</taxon>
        <taxon>Dermatophagoidinae</taxon>
        <taxon>Dermatophagoides</taxon>
    </lineage>
</organism>
<evidence type="ECO:0000313" key="6">
    <source>
        <dbReference type="Proteomes" id="UP000515146"/>
    </source>
</evidence>
<comment type="similarity">
    <text evidence="2">Belongs to the replication factor A protein 2 family.</text>
</comment>
<dbReference type="Proteomes" id="UP000515146">
    <property type="component" value="Unplaced"/>
</dbReference>
<dbReference type="KEGG" id="dpte:113791577"/>
<dbReference type="OrthoDB" id="25571at2759"/>
<dbReference type="Gene3D" id="1.10.10.10">
    <property type="entry name" value="Winged helix-like DNA-binding domain superfamily/Winged helix DNA-binding domain"/>
    <property type="match status" value="1"/>
</dbReference>
<dbReference type="InterPro" id="IPR036390">
    <property type="entry name" value="WH_DNA-bd_sf"/>
</dbReference>
<proteinExistence type="inferred from homology"/>
<evidence type="ECO:0000256" key="1">
    <source>
        <dbReference type="ARBA" id="ARBA00004123"/>
    </source>
</evidence>
<dbReference type="SUPFAM" id="SSF50249">
    <property type="entry name" value="Nucleic acid-binding proteins"/>
    <property type="match status" value="1"/>
</dbReference>
<dbReference type="GO" id="GO:0000781">
    <property type="term" value="C:chromosome, telomeric region"/>
    <property type="evidence" value="ECO:0007669"/>
    <property type="project" value="TreeGrafter"/>
</dbReference>
<dbReference type="Pfam" id="PF08784">
    <property type="entry name" value="RPA_C"/>
    <property type="match status" value="1"/>
</dbReference>
<dbReference type="GO" id="GO:0005662">
    <property type="term" value="C:DNA replication factor A complex"/>
    <property type="evidence" value="ECO:0007669"/>
    <property type="project" value="TreeGrafter"/>
</dbReference>
<keyword evidence="4" id="KW-0539">Nucleus</keyword>
<comment type="subcellular location">
    <subcellularLocation>
        <location evidence="1">Nucleus</location>
    </subcellularLocation>
</comment>
<dbReference type="PANTHER" id="PTHR13989">
    <property type="entry name" value="REPLICATION PROTEIN A-RELATED"/>
    <property type="match status" value="1"/>
</dbReference>
<dbReference type="GO" id="GO:0003697">
    <property type="term" value="F:single-stranded DNA binding"/>
    <property type="evidence" value="ECO:0007669"/>
    <property type="project" value="TreeGrafter"/>
</dbReference>
<gene>
    <name evidence="7" type="primary">LOC113791577</name>
</gene>
<feature type="domain" description="Replication protein A C-terminal" evidence="5">
    <location>
        <begin position="177"/>
        <end position="238"/>
    </location>
</feature>
<keyword evidence="6" id="KW-1185">Reference proteome</keyword>
<dbReference type="AlphaFoldDB" id="A0A6P6XV52"/>
<dbReference type="InterPro" id="IPR014892">
    <property type="entry name" value="RPA_C"/>
</dbReference>
<evidence type="ECO:0000256" key="2">
    <source>
        <dbReference type="ARBA" id="ARBA00007815"/>
    </source>
</evidence>
<dbReference type="RefSeq" id="XP_027197170.1">
    <property type="nucleotide sequence ID" value="XM_027341369.1"/>
</dbReference>
<reference evidence="7" key="1">
    <citation type="submission" date="2025-08" db="UniProtKB">
        <authorList>
            <consortium name="RefSeq"/>
        </authorList>
    </citation>
    <scope>IDENTIFICATION</scope>
    <source>
        <strain evidence="7">Airmid</strain>
    </source>
</reference>
<dbReference type="GO" id="GO:0000724">
    <property type="term" value="P:double-strand break repair via homologous recombination"/>
    <property type="evidence" value="ECO:0007669"/>
    <property type="project" value="TreeGrafter"/>
</dbReference>
<dbReference type="GO" id="GO:0006260">
    <property type="term" value="P:DNA replication"/>
    <property type="evidence" value="ECO:0007669"/>
    <property type="project" value="TreeGrafter"/>
</dbReference>
<dbReference type="Gene3D" id="2.40.50.140">
    <property type="entry name" value="Nucleic acid-binding proteins"/>
    <property type="match status" value="1"/>
</dbReference>